<dbReference type="InterPro" id="IPR005000">
    <property type="entry name" value="Aldolase/citrate-lyase_domain"/>
</dbReference>
<evidence type="ECO:0000256" key="2">
    <source>
        <dbReference type="ARBA" id="ARBA00022723"/>
    </source>
</evidence>
<evidence type="ECO:0000259" key="4">
    <source>
        <dbReference type="Pfam" id="PF03328"/>
    </source>
</evidence>
<reference evidence="5" key="1">
    <citation type="submission" date="2021-04" db="EMBL/GenBank/DDBJ databases">
        <authorList>
            <person name="Hartkoorn R.C."/>
            <person name="Beaudoing E."/>
            <person name="Hot D."/>
        </authorList>
    </citation>
    <scope>NUCLEOTIDE SEQUENCE</scope>
    <source>
        <strain evidence="5">NRRL B-16292</strain>
    </source>
</reference>
<dbReference type="EMBL" id="CP073720">
    <property type="protein sequence ID" value="UWP80083.1"/>
    <property type="molecule type" value="Genomic_DNA"/>
</dbReference>
<accession>A0ABY5VUB8</accession>
<evidence type="ECO:0000313" key="6">
    <source>
        <dbReference type="Proteomes" id="UP001059617"/>
    </source>
</evidence>
<dbReference type="SUPFAM" id="SSF51621">
    <property type="entry name" value="Phosphoenolpyruvate/pyruvate domain"/>
    <property type="match status" value="1"/>
</dbReference>
<dbReference type="Pfam" id="PF03328">
    <property type="entry name" value="HpcH_HpaI"/>
    <property type="match status" value="1"/>
</dbReference>
<dbReference type="PANTHER" id="PTHR30502:SF0">
    <property type="entry name" value="PHOSPHOENOLPYRUVATE CARBOXYLASE FAMILY PROTEIN"/>
    <property type="match status" value="1"/>
</dbReference>
<dbReference type="GO" id="GO:0016829">
    <property type="term" value="F:lyase activity"/>
    <property type="evidence" value="ECO:0007669"/>
    <property type="project" value="UniProtKB-KW"/>
</dbReference>
<sequence length="292" mass="31795">MMMDGHLNGAIRALEEGRPVLASFSPADPGNAQAFANGPYDVVVFEMEHNPYSTAALRDSLQYLLDRKGILDRGDPSPTVTPFVRVPANGSEMNQFLAKQALDAGVYGIIFPHVSTVEEARNAVSACRYPRPPSAPRYEPAGVRGDGPFGAARYWGIDVMDYYRRADTWPLAPDGDIFVVIMCEEVKAIRNLPAILAEVQGIGAVLIGEGDLSQDLGYPRAYQHPEVESAIAEVLAICTDAGVPAGIPHVTPANVEKRLEQGFRWLMPNPVRTNQAVDIAKAWLAKRKEDTP</sequence>
<dbReference type="InterPro" id="IPR040442">
    <property type="entry name" value="Pyrv_kinase-like_dom_sf"/>
</dbReference>
<keyword evidence="2" id="KW-0479">Metal-binding</keyword>
<dbReference type="InterPro" id="IPR050251">
    <property type="entry name" value="HpcH-HpaI_aldolase"/>
</dbReference>
<feature type="domain" description="HpcH/HpaI aldolase/citrate lyase" evidence="4">
    <location>
        <begin position="31"/>
        <end position="261"/>
    </location>
</feature>
<protein>
    <submittedName>
        <fullName evidence="5">Aldolase/citrate lyase family protein</fullName>
    </submittedName>
</protein>
<evidence type="ECO:0000256" key="1">
    <source>
        <dbReference type="ARBA" id="ARBA00005568"/>
    </source>
</evidence>
<reference evidence="5" key="2">
    <citation type="submission" date="2022-09" db="EMBL/GenBank/DDBJ databases">
        <title>Biosynthetic gene clusters of Dactylosporangioum fulvum.</title>
        <authorList>
            <person name="Caradec T."/>
        </authorList>
    </citation>
    <scope>NUCLEOTIDE SEQUENCE</scope>
    <source>
        <strain evidence="5">NRRL B-16292</strain>
    </source>
</reference>
<dbReference type="Gene3D" id="3.20.20.60">
    <property type="entry name" value="Phosphoenolpyruvate-binding domains"/>
    <property type="match status" value="1"/>
</dbReference>
<evidence type="ECO:0000313" key="5">
    <source>
        <dbReference type="EMBL" id="UWP80083.1"/>
    </source>
</evidence>
<dbReference type="Proteomes" id="UP001059617">
    <property type="component" value="Chromosome"/>
</dbReference>
<organism evidence="5 6">
    <name type="scientific">Dactylosporangium fulvum</name>
    <dbReference type="NCBI Taxonomy" id="53359"/>
    <lineage>
        <taxon>Bacteria</taxon>
        <taxon>Bacillati</taxon>
        <taxon>Actinomycetota</taxon>
        <taxon>Actinomycetes</taxon>
        <taxon>Micromonosporales</taxon>
        <taxon>Micromonosporaceae</taxon>
        <taxon>Dactylosporangium</taxon>
    </lineage>
</organism>
<proteinExistence type="inferred from homology"/>
<comment type="similarity">
    <text evidence="1">Belongs to the HpcH/HpaI aldolase family.</text>
</comment>
<name>A0ABY5VUB8_9ACTN</name>
<dbReference type="RefSeq" id="WP_259857841.1">
    <property type="nucleotide sequence ID" value="NZ_BAAAST010000016.1"/>
</dbReference>
<keyword evidence="3 5" id="KW-0456">Lyase</keyword>
<gene>
    <name evidence="5" type="ORF">Dfulv_33645</name>
</gene>
<keyword evidence="6" id="KW-1185">Reference proteome</keyword>
<dbReference type="InterPro" id="IPR015813">
    <property type="entry name" value="Pyrv/PenolPyrv_kinase-like_dom"/>
</dbReference>
<dbReference type="PANTHER" id="PTHR30502">
    <property type="entry name" value="2-KETO-3-DEOXY-L-RHAMNONATE ALDOLASE"/>
    <property type="match status" value="1"/>
</dbReference>
<evidence type="ECO:0000256" key="3">
    <source>
        <dbReference type="ARBA" id="ARBA00023239"/>
    </source>
</evidence>